<protein>
    <submittedName>
        <fullName evidence="7">Insulinase family protein</fullName>
    </submittedName>
</protein>
<dbReference type="PANTHER" id="PTHR11851">
    <property type="entry name" value="METALLOPROTEASE"/>
    <property type="match status" value="1"/>
</dbReference>
<feature type="domain" description="Peptidase M16 N-terminal" evidence="5">
    <location>
        <begin position="554"/>
        <end position="652"/>
    </location>
</feature>
<comment type="cofactor">
    <cofactor evidence="1">
        <name>Zn(2+)</name>
        <dbReference type="ChEBI" id="CHEBI:29105"/>
    </cofactor>
</comment>
<dbReference type="SUPFAM" id="SSF63411">
    <property type="entry name" value="LuxS/MPP-like metallohydrolase"/>
    <property type="match status" value="4"/>
</dbReference>
<feature type="signal peptide" evidence="4">
    <location>
        <begin position="1"/>
        <end position="26"/>
    </location>
</feature>
<evidence type="ECO:0000256" key="3">
    <source>
        <dbReference type="RuleBase" id="RU004447"/>
    </source>
</evidence>
<evidence type="ECO:0000259" key="5">
    <source>
        <dbReference type="Pfam" id="PF00675"/>
    </source>
</evidence>
<reference evidence="7" key="1">
    <citation type="submission" date="2021-03" db="EMBL/GenBank/DDBJ databases">
        <title>Description of Psychrosphaera ytuae sp. nov. isolated from deep sea sediment of South China Sea.</title>
        <authorList>
            <person name="Zhang J."/>
            <person name="Xu X.-D."/>
        </authorList>
    </citation>
    <scope>NUCLEOTIDE SEQUENCE</scope>
    <source>
        <strain evidence="7">MTZ26</strain>
    </source>
</reference>
<dbReference type="Gene3D" id="3.30.830.10">
    <property type="entry name" value="Metalloenzyme, LuxS/M16 peptidase-like"/>
    <property type="match status" value="4"/>
</dbReference>
<dbReference type="KEGG" id="psym:J1N51_03720"/>
<feature type="domain" description="Peptidase M16 C-terminal" evidence="6">
    <location>
        <begin position="222"/>
        <end position="396"/>
    </location>
</feature>
<dbReference type="GO" id="GO:0006508">
    <property type="term" value="P:proteolysis"/>
    <property type="evidence" value="ECO:0007669"/>
    <property type="project" value="InterPro"/>
</dbReference>
<dbReference type="Pfam" id="PF00675">
    <property type="entry name" value="Peptidase_M16"/>
    <property type="match status" value="2"/>
</dbReference>
<proteinExistence type="inferred from homology"/>
<dbReference type="GO" id="GO:0046872">
    <property type="term" value="F:metal ion binding"/>
    <property type="evidence" value="ECO:0007669"/>
    <property type="project" value="InterPro"/>
</dbReference>
<evidence type="ECO:0000256" key="2">
    <source>
        <dbReference type="ARBA" id="ARBA00007261"/>
    </source>
</evidence>
<dbReference type="InterPro" id="IPR001431">
    <property type="entry name" value="Pept_M16_Zn_BS"/>
</dbReference>
<feature type="chain" id="PRO_5037306884" evidence="4">
    <location>
        <begin position="27"/>
        <end position="930"/>
    </location>
</feature>
<dbReference type="InterPro" id="IPR011249">
    <property type="entry name" value="Metalloenz_LuxS/M16"/>
</dbReference>
<dbReference type="InterPro" id="IPR050361">
    <property type="entry name" value="MPP/UQCRC_Complex"/>
</dbReference>
<dbReference type="AlphaFoldDB" id="A0A975HIW1"/>
<keyword evidence="8" id="KW-1185">Reference proteome</keyword>
<dbReference type="RefSeq" id="WP_208832642.1">
    <property type="nucleotide sequence ID" value="NZ_CP072110.1"/>
</dbReference>
<dbReference type="PROSITE" id="PS51257">
    <property type="entry name" value="PROKAR_LIPOPROTEIN"/>
    <property type="match status" value="1"/>
</dbReference>
<dbReference type="GO" id="GO:0004222">
    <property type="term" value="F:metalloendopeptidase activity"/>
    <property type="evidence" value="ECO:0007669"/>
    <property type="project" value="InterPro"/>
</dbReference>
<dbReference type="InterPro" id="IPR011765">
    <property type="entry name" value="Pept_M16_N"/>
</dbReference>
<evidence type="ECO:0000256" key="4">
    <source>
        <dbReference type="SAM" id="SignalP"/>
    </source>
</evidence>
<evidence type="ECO:0000313" key="7">
    <source>
        <dbReference type="EMBL" id="QTH64588.1"/>
    </source>
</evidence>
<comment type="similarity">
    <text evidence="2 3">Belongs to the peptidase M16 family.</text>
</comment>
<evidence type="ECO:0000259" key="6">
    <source>
        <dbReference type="Pfam" id="PF05193"/>
    </source>
</evidence>
<feature type="domain" description="Peptidase M16 N-terminal" evidence="5">
    <location>
        <begin position="68"/>
        <end position="212"/>
    </location>
</feature>
<sequence length="930" mass="103947">MKVFAAGQKSKFAKTVIASAMFVALAGCSATQTSSTAPEVVVSNAKMEYVRSVEGIEEYTLSNGMKVLLYPDSAQPKTLVNITYRVGSVHENYGETGMAHLLEHMLFKGSTSYKDIDLEFNKRGMRVNATTWLDRTNYFELFEYDETNLEWALGMEADRMVNATFTAEQLESEMTVVRNEMERGENSPFRMLSSRLSSTAYLWHNYANSTIGARSDVENFPFDKLRAFYKKHYRPDNAVLTLAGRFEKDKAIELIEKTFGKLQQPETPIEPLYTVEPTQDGEREVNLRRTGDVPMIGAVYHVPSALHEDTPALQVLATVLSDSARGRMQKQLVEPGLATGATAFSYLLKDPSIFMLVGQGSKDKDTKEMEKTLISLVEDLDENKVTAEEVATAKAAILKDTEESLRNVTGVGMELSEFIAMGDYRYIFYFRDLVEKVTVEDVQRVAEKYFVSSNRTIGRFIPTKEPVRAEISEAKDISEILADYKGRKAVESGEVYDNTVENVLARLQEFEWQTGTKVSVYPKKLRAGEVHIAMNFPVGSDKTLKGYEADFKLLGGLLFSGTKTYSKADIASKLDALKASVSISTRSLGEINVSIKAVKENLDETLLFVQELMTNPAFDEAEIEIDRKASITGLEMSRSEPRSVALNALNKAFDGYGKDSAFGYKTIDEQIDGLKAVNQKRLKALHKSLFDASNGFISVVGDVEPEAISKDLEAYFGGIDGSADYIEPEQTFVSPAGLDMWIETPDKANAQLYIAHTVDLNEQHPDFHAAYIANQIFGGSGFASRLMQRIRVKEGYSYGTGSGLGLEYDEEKGLFYMSAIAAPENMKKVVEAYKEEVQKVLDNGFTEKEVKDAIEGALKSQRVTWSSESYIARMLNENKKVERDIRWFKEYQDKVQGLTVEQVNEAFAKYIATQELNVFAAGDWAKVNKQ</sequence>
<dbReference type="Proteomes" id="UP000682739">
    <property type="component" value="Chromosome"/>
</dbReference>
<name>A0A975HIW1_9GAMM</name>
<dbReference type="InterPro" id="IPR007863">
    <property type="entry name" value="Peptidase_M16_C"/>
</dbReference>
<gene>
    <name evidence="7" type="ORF">J1N51_03720</name>
</gene>
<dbReference type="PANTHER" id="PTHR11851:SF49">
    <property type="entry name" value="MITOCHONDRIAL-PROCESSING PEPTIDASE SUBUNIT ALPHA"/>
    <property type="match status" value="1"/>
</dbReference>
<keyword evidence="4" id="KW-0732">Signal</keyword>
<accession>A0A975HIW1</accession>
<dbReference type="Pfam" id="PF05193">
    <property type="entry name" value="Peptidase_M16_C"/>
    <property type="match status" value="2"/>
</dbReference>
<evidence type="ECO:0000256" key="1">
    <source>
        <dbReference type="ARBA" id="ARBA00001947"/>
    </source>
</evidence>
<dbReference type="EMBL" id="CP072110">
    <property type="protein sequence ID" value="QTH64588.1"/>
    <property type="molecule type" value="Genomic_DNA"/>
</dbReference>
<organism evidence="7 8">
    <name type="scientific">Psychrosphaera ytuae</name>
    <dbReference type="NCBI Taxonomy" id="2820710"/>
    <lineage>
        <taxon>Bacteria</taxon>
        <taxon>Pseudomonadati</taxon>
        <taxon>Pseudomonadota</taxon>
        <taxon>Gammaproteobacteria</taxon>
        <taxon>Alteromonadales</taxon>
        <taxon>Pseudoalteromonadaceae</taxon>
        <taxon>Psychrosphaera</taxon>
    </lineage>
</organism>
<dbReference type="PROSITE" id="PS00143">
    <property type="entry name" value="INSULINASE"/>
    <property type="match status" value="1"/>
</dbReference>
<evidence type="ECO:0000313" key="8">
    <source>
        <dbReference type="Proteomes" id="UP000682739"/>
    </source>
</evidence>
<feature type="domain" description="Peptidase M16 C-terminal" evidence="6">
    <location>
        <begin position="677"/>
        <end position="855"/>
    </location>
</feature>